<feature type="transmembrane region" description="Helical" evidence="1">
    <location>
        <begin position="12"/>
        <end position="38"/>
    </location>
</feature>
<dbReference type="EMBL" id="BAAAZH010000012">
    <property type="protein sequence ID" value="GAA4117565.1"/>
    <property type="molecule type" value="Genomic_DNA"/>
</dbReference>
<dbReference type="RefSeq" id="WP_344733033.1">
    <property type="nucleotide sequence ID" value="NZ_BAAAZH010000012.1"/>
</dbReference>
<organism evidence="2 3">
    <name type="scientific">Nocardioides fonticola</name>
    <dbReference type="NCBI Taxonomy" id="450363"/>
    <lineage>
        <taxon>Bacteria</taxon>
        <taxon>Bacillati</taxon>
        <taxon>Actinomycetota</taxon>
        <taxon>Actinomycetes</taxon>
        <taxon>Propionibacteriales</taxon>
        <taxon>Nocardioidaceae</taxon>
        <taxon>Nocardioides</taxon>
    </lineage>
</organism>
<keyword evidence="1" id="KW-0472">Membrane</keyword>
<gene>
    <name evidence="2" type="ORF">GCM10022215_18360</name>
</gene>
<keyword evidence="3" id="KW-1185">Reference proteome</keyword>
<dbReference type="Proteomes" id="UP001501495">
    <property type="component" value="Unassembled WGS sequence"/>
</dbReference>
<comment type="caution">
    <text evidence="2">The sequence shown here is derived from an EMBL/GenBank/DDBJ whole genome shotgun (WGS) entry which is preliminary data.</text>
</comment>
<evidence type="ECO:0000313" key="2">
    <source>
        <dbReference type="EMBL" id="GAA4117565.1"/>
    </source>
</evidence>
<sequence length="81" mass="8590">MRARRSVLARVDWTVAAVFLGSAVFVVLVWSGCVVAVQDLSVPPSTTLTAPQWILGGIAIGVPVAALAAIVTRARPPQRRR</sequence>
<reference evidence="3" key="1">
    <citation type="journal article" date="2019" name="Int. J. Syst. Evol. Microbiol.">
        <title>The Global Catalogue of Microorganisms (GCM) 10K type strain sequencing project: providing services to taxonomists for standard genome sequencing and annotation.</title>
        <authorList>
            <consortium name="The Broad Institute Genomics Platform"/>
            <consortium name="The Broad Institute Genome Sequencing Center for Infectious Disease"/>
            <person name="Wu L."/>
            <person name="Ma J."/>
        </authorList>
    </citation>
    <scope>NUCLEOTIDE SEQUENCE [LARGE SCALE GENOMIC DNA]</scope>
    <source>
        <strain evidence="3">JCM 16703</strain>
    </source>
</reference>
<name>A0ABP7XKC8_9ACTN</name>
<keyword evidence="1" id="KW-0812">Transmembrane</keyword>
<accession>A0ABP7XKC8</accession>
<protein>
    <submittedName>
        <fullName evidence="2">Uncharacterized protein</fullName>
    </submittedName>
</protein>
<keyword evidence="1" id="KW-1133">Transmembrane helix</keyword>
<feature type="transmembrane region" description="Helical" evidence="1">
    <location>
        <begin position="50"/>
        <end position="71"/>
    </location>
</feature>
<dbReference type="PROSITE" id="PS51257">
    <property type="entry name" value="PROKAR_LIPOPROTEIN"/>
    <property type="match status" value="1"/>
</dbReference>
<evidence type="ECO:0000313" key="3">
    <source>
        <dbReference type="Proteomes" id="UP001501495"/>
    </source>
</evidence>
<proteinExistence type="predicted"/>
<evidence type="ECO:0000256" key="1">
    <source>
        <dbReference type="SAM" id="Phobius"/>
    </source>
</evidence>